<dbReference type="GO" id="GO:0000155">
    <property type="term" value="F:phosphorelay sensor kinase activity"/>
    <property type="evidence" value="ECO:0007669"/>
    <property type="project" value="TreeGrafter"/>
</dbReference>
<protein>
    <recommendedName>
        <fullName evidence="2">histidine kinase</fullName>
        <ecNumber evidence="2">2.7.13.3</ecNumber>
    </recommendedName>
</protein>
<dbReference type="Proteomes" id="UP000184488">
    <property type="component" value="Unassembled WGS sequence"/>
</dbReference>
<evidence type="ECO:0000256" key="5">
    <source>
        <dbReference type="PROSITE-ProRule" id="PRU00169"/>
    </source>
</evidence>
<feature type="coiled-coil region" evidence="6">
    <location>
        <begin position="8"/>
        <end position="38"/>
    </location>
</feature>
<dbReference type="PANTHER" id="PTHR43047">
    <property type="entry name" value="TWO-COMPONENT HISTIDINE PROTEIN KINASE"/>
    <property type="match status" value="1"/>
</dbReference>
<evidence type="ECO:0000313" key="10">
    <source>
        <dbReference type="Proteomes" id="UP000184488"/>
    </source>
</evidence>
<name>A0A1M6G1P9_9FLAO</name>
<evidence type="ECO:0000313" key="9">
    <source>
        <dbReference type="EMBL" id="SHJ03863.1"/>
    </source>
</evidence>
<dbReference type="Gene3D" id="3.30.565.10">
    <property type="entry name" value="Histidine kinase-like ATPase, C-terminal domain"/>
    <property type="match status" value="1"/>
</dbReference>
<accession>A0A1M6G1P9</accession>
<keyword evidence="3" id="KW-0808">Transferase</keyword>
<organism evidence="9 10">
    <name type="scientific">Flavobacterium terrae</name>
    <dbReference type="NCBI Taxonomy" id="415425"/>
    <lineage>
        <taxon>Bacteria</taxon>
        <taxon>Pseudomonadati</taxon>
        <taxon>Bacteroidota</taxon>
        <taxon>Flavobacteriia</taxon>
        <taxon>Flavobacteriales</taxon>
        <taxon>Flavobacteriaceae</taxon>
        <taxon>Flavobacterium</taxon>
    </lineage>
</organism>
<comment type="catalytic activity">
    <reaction evidence="1">
        <text>ATP + protein L-histidine = ADP + protein N-phospho-L-histidine.</text>
        <dbReference type="EC" id="2.7.13.3"/>
    </reaction>
</comment>
<dbReference type="Gene3D" id="3.40.50.2300">
    <property type="match status" value="1"/>
</dbReference>
<dbReference type="PRINTS" id="PR00344">
    <property type="entry name" value="BCTRLSENSOR"/>
</dbReference>
<dbReference type="EC" id="2.7.13.3" evidence="2"/>
<evidence type="ECO:0000259" key="7">
    <source>
        <dbReference type="PROSITE" id="PS50109"/>
    </source>
</evidence>
<dbReference type="GO" id="GO:0009927">
    <property type="term" value="F:histidine phosphotransfer kinase activity"/>
    <property type="evidence" value="ECO:0007669"/>
    <property type="project" value="TreeGrafter"/>
</dbReference>
<feature type="domain" description="Response regulatory" evidence="8">
    <location>
        <begin position="282"/>
        <end position="396"/>
    </location>
</feature>
<dbReference type="AlphaFoldDB" id="A0A1M6G1P9"/>
<reference evidence="10" key="1">
    <citation type="submission" date="2016-11" db="EMBL/GenBank/DDBJ databases">
        <authorList>
            <person name="Varghese N."/>
            <person name="Submissions S."/>
        </authorList>
    </citation>
    <scope>NUCLEOTIDE SEQUENCE [LARGE SCALE GENOMIC DNA]</scope>
    <source>
        <strain evidence="10">DSM 18829</strain>
    </source>
</reference>
<dbReference type="Gene3D" id="1.10.287.130">
    <property type="match status" value="1"/>
</dbReference>
<dbReference type="STRING" id="415425.SAMN05444363_2467"/>
<feature type="modified residue" description="4-aspartylphosphate" evidence="5">
    <location>
        <position position="332"/>
    </location>
</feature>
<feature type="domain" description="Histidine kinase" evidence="7">
    <location>
        <begin position="58"/>
        <end position="267"/>
    </location>
</feature>
<dbReference type="SMART" id="SM00387">
    <property type="entry name" value="HATPase_c"/>
    <property type="match status" value="1"/>
</dbReference>
<dbReference type="GO" id="GO:0005886">
    <property type="term" value="C:plasma membrane"/>
    <property type="evidence" value="ECO:0007669"/>
    <property type="project" value="TreeGrafter"/>
</dbReference>
<keyword evidence="4 9" id="KW-0418">Kinase</keyword>
<gene>
    <name evidence="9" type="ORF">SAMN05444363_2467</name>
</gene>
<dbReference type="InterPro" id="IPR003594">
    <property type="entry name" value="HATPase_dom"/>
</dbReference>
<dbReference type="InterPro" id="IPR011006">
    <property type="entry name" value="CheY-like_superfamily"/>
</dbReference>
<evidence type="ECO:0000256" key="2">
    <source>
        <dbReference type="ARBA" id="ARBA00012438"/>
    </source>
</evidence>
<keyword evidence="10" id="KW-1185">Reference proteome</keyword>
<sequence>MEINKPTYIDLKNRVADLNQKVNDLSKLLDELRVENNNVSTSEKLNDYKTLDTDVLHSVLLKIKTPLDTLVGLAKLLSTSKLDFEERSNFAEIINNCSGELQGFFSEFMSFNSIEKNEIKVEKEQVSLNELFDDLKIRFIDQVFFKGLTLKSVKGLSDDDDTVLIDRNIITQIFTSLLSNSLKFTHKGFIEMGYQIVDSQIKFYVKDSGVGLATDLKEKLLSSKSEEELGLGLSTVKQYVSLLEGVLQVESKPDAGTLFYFKVPYIPSLVDVEVKEVKKTIKVLIADDEEISFMLLKKLMEKGNVEIIRAKNGEEAYEIYKNNPDISLVLMDLRMPQVDGYVAAQLIKNESPDVPIIAQSAYTFKGEKENVSQSFDGYLSKPVNKKEFEAVVNKYLGLSTLN</sequence>
<dbReference type="SMART" id="SM00448">
    <property type="entry name" value="REC"/>
    <property type="match status" value="1"/>
</dbReference>
<dbReference type="InterPro" id="IPR001789">
    <property type="entry name" value="Sig_transdc_resp-reg_receiver"/>
</dbReference>
<dbReference type="EMBL" id="FQZI01000004">
    <property type="protein sequence ID" value="SHJ03863.1"/>
    <property type="molecule type" value="Genomic_DNA"/>
</dbReference>
<dbReference type="Pfam" id="PF02518">
    <property type="entry name" value="HATPase_c"/>
    <property type="match status" value="1"/>
</dbReference>
<evidence type="ECO:0000256" key="4">
    <source>
        <dbReference type="ARBA" id="ARBA00022777"/>
    </source>
</evidence>
<dbReference type="PROSITE" id="PS50110">
    <property type="entry name" value="RESPONSE_REGULATORY"/>
    <property type="match status" value="1"/>
</dbReference>
<proteinExistence type="predicted"/>
<evidence type="ECO:0000259" key="8">
    <source>
        <dbReference type="PROSITE" id="PS50110"/>
    </source>
</evidence>
<dbReference type="SUPFAM" id="SSF55874">
    <property type="entry name" value="ATPase domain of HSP90 chaperone/DNA topoisomerase II/histidine kinase"/>
    <property type="match status" value="1"/>
</dbReference>
<evidence type="ECO:0000256" key="6">
    <source>
        <dbReference type="SAM" id="Coils"/>
    </source>
</evidence>
<evidence type="ECO:0000256" key="1">
    <source>
        <dbReference type="ARBA" id="ARBA00000085"/>
    </source>
</evidence>
<dbReference type="InterPro" id="IPR005467">
    <property type="entry name" value="His_kinase_dom"/>
</dbReference>
<keyword evidence="5" id="KW-0597">Phosphoprotein</keyword>
<dbReference type="PROSITE" id="PS50109">
    <property type="entry name" value="HIS_KIN"/>
    <property type="match status" value="1"/>
</dbReference>
<dbReference type="InterPro" id="IPR036890">
    <property type="entry name" value="HATPase_C_sf"/>
</dbReference>
<dbReference type="CDD" id="cd17546">
    <property type="entry name" value="REC_hyHK_CKI1_RcsC-like"/>
    <property type="match status" value="1"/>
</dbReference>
<dbReference type="Pfam" id="PF00072">
    <property type="entry name" value="Response_reg"/>
    <property type="match status" value="1"/>
</dbReference>
<dbReference type="RefSeq" id="WP_159432950.1">
    <property type="nucleotide sequence ID" value="NZ_FQZI01000004.1"/>
</dbReference>
<dbReference type="OrthoDB" id="9811889at2"/>
<dbReference type="PANTHER" id="PTHR43047:SF72">
    <property type="entry name" value="OSMOSENSING HISTIDINE PROTEIN KINASE SLN1"/>
    <property type="match status" value="1"/>
</dbReference>
<evidence type="ECO:0000256" key="3">
    <source>
        <dbReference type="ARBA" id="ARBA00022679"/>
    </source>
</evidence>
<dbReference type="InterPro" id="IPR004358">
    <property type="entry name" value="Sig_transdc_His_kin-like_C"/>
</dbReference>
<keyword evidence="6" id="KW-0175">Coiled coil</keyword>
<dbReference type="SUPFAM" id="SSF52172">
    <property type="entry name" value="CheY-like"/>
    <property type="match status" value="1"/>
</dbReference>